<feature type="non-terminal residue" evidence="11">
    <location>
        <position position="695"/>
    </location>
</feature>
<keyword evidence="9" id="KW-0119">Carbohydrate metabolism</keyword>
<dbReference type="PANTHER" id="PTHR13460">
    <property type="match status" value="1"/>
</dbReference>
<reference evidence="11" key="1">
    <citation type="submission" date="2020-02" db="EMBL/GenBank/DDBJ databases">
        <authorList>
            <person name="Meier V. D."/>
        </authorList>
    </citation>
    <scope>NUCLEOTIDE SEQUENCE</scope>
    <source>
        <strain evidence="11">AVDCRST_MAG95</strain>
    </source>
</reference>
<dbReference type="PANTHER" id="PTHR13460:SF0">
    <property type="entry name" value="MALECTIN"/>
    <property type="match status" value="1"/>
</dbReference>
<dbReference type="AlphaFoldDB" id="A0A6J4HT97"/>
<organism evidence="11">
    <name type="scientific">uncultured Adhaeribacter sp</name>
    <dbReference type="NCBI Taxonomy" id="448109"/>
    <lineage>
        <taxon>Bacteria</taxon>
        <taxon>Pseudomonadati</taxon>
        <taxon>Bacteroidota</taxon>
        <taxon>Cytophagia</taxon>
        <taxon>Cytophagales</taxon>
        <taxon>Hymenobacteraceae</taxon>
        <taxon>Adhaeribacter</taxon>
        <taxon>environmental samples</taxon>
    </lineage>
</organism>
<evidence type="ECO:0000259" key="10">
    <source>
        <dbReference type="Pfam" id="PF11721"/>
    </source>
</evidence>
<dbReference type="NCBIfam" id="NF012200">
    <property type="entry name" value="choice_anch_D"/>
    <property type="match status" value="1"/>
</dbReference>
<evidence type="ECO:0000256" key="6">
    <source>
        <dbReference type="ARBA" id="ARBA00022989"/>
    </source>
</evidence>
<evidence type="ECO:0000256" key="7">
    <source>
        <dbReference type="ARBA" id="ARBA00023136"/>
    </source>
</evidence>
<comment type="subcellular location">
    <subcellularLocation>
        <location evidence="1">Endoplasmic reticulum membrane</location>
        <topology evidence="1">Single-pass type I membrane protein</topology>
    </subcellularLocation>
</comment>
<keyword evidence="3" id="KW-0812">Transmembrane</keyword>
<evidence type="ECO:0000256" key="4">
    <source>
        <dbReference type="ARBA" id="ARBA00022729"/>
    </source>
</evidence>
<dbReference type="InterPro" id="IPR013783">
    <property type="entry name" value="Ig-like_fold"/>
</dbReference>
<dbReference type="InterPro" id="IPR021720">
    <property type="entry name" value="Malectin_dom"/>
</dbReference>
<evidence type="ECO:0000256" key="2">
    <source>
        <dbReference type="ARBA" id="ARBA00009141"/>
    </source>
</evidence>
<dbReference type="GO" id="GO:0016020">
    <property type="term" value="C:membrane"/>
    <property type="evidence" value="ECO:0007669"/>
    <property type="project" value="TreeGrafter"/>
</dbReference>
<dbReference type="Gene3D" id="2.60.40.10">
    <property type="entry name" value="Immunoglobulins"/>
    <property type="match status" value="2"/>
</dbReference>
<proteinExistence type="inferred from homology"/>
<keyword evidence="5" id="KW-0256">Endoplasmic reticulum</keyword>
<dbReference type="EMBL" id="CADCTJ010000348">
    <property type="protein sequence ID" value="CAA9233283.1"/>
    <property type="molecule type" value="Genomic_DNA"/>
</dbReference>
<keyword evidence="8" id="KW-0325">Glycoprotein</keyword>
<evidence type="ECO:0000256" key="1">
    <source>
        <dbReference type="ARBA" id="ARBA00004115"/>
    </source>
</evidence>
<keyword evidence="4" id="KW-0732">Signal</keyword>
<name>A0A6J4HT97_9BACT</name>
<dbReference type="InterPro" id="IPR039155">
    <property type="entry name" value="MLEC"/>
</dbReference>
<dbReference type="Pfam" id="PF11721">
    <property type="entry name" value="Malectin"/>
    <property type="match status" value="1"/>
</dbReference>
<evidence type="ECO:0000256" key="9">
    <source>
        <dbReference type="ARBA" id="ARBA00023277"/>
    </source>
</evidence>
<sequence>MNTIFYFLHLAPFYRSFKYPLIFIAVILLSPAAKGKMSSATVPKMIGVNSGASSSPDLWSQFNLGLLRQTNEEGYLVVENANGFPAADQLAFSLIQVPWRRARPDGSFTAYNENHDRVKLKISNKGTGSLKISDMVLSNPAAWKITQLNSDNFDAARALPLTINPGSSVSITIAFIAKDQGQRVEVLHDNLTITSDDALTPAKQVRLHGLWQFKGEGNNEPYAQEIIDAFGFKTETGYNHDDGAINGENIVPNSDEILSAFFVQADLSKPVKVIQMAAYHGCCADTEQFRYYSKGSAELTTLFTHNRLDGQSLLPRKSGSTTALAQGTFNAAGAFGFKVGRADSDRSKNFEKKIGLRIWKAIDSEGNIIPDAYILGGDYLGTEFTNYDYQDNVFFVSNIKPETGTVHSSELVAAPSAVSFESIMAGTSQSQTIKLTNTGKTYADGTSDPAIKISKIEIAGPHKDEFALPAFVATTLPAQGTVEISVTYNPTSRGIKNANLLVHYNNSSSPLRITLLGTAQDANFTINRVKRIKGGADASVTIQGQTWEPDKDYRKGSIKLDKQIVAGPIAATDMDILYQTYLSAETDLGKTRLEIPIANGNYQVRLHFVENYFDAANARIFNIVLENKQQLTNFDIYREVGYRTALVKDFAVQVADGILNINFNPTVNRVALAGVEIFTERATVTSVDPIIEADK</sequence>
<evidence type="ECO:0000256" key="5">
    <source>
        <dbReference type="ARBA" id="ARBA00022824"/>
    </source>
</evidence>
<keyword evidence="7" id="KW-0472">Membrane</keyword>
<feature type="domain" description="Malectin" evidence="10">
    <location>
        <begin position="532"/>
        <end position="669"/>
    </location>
</feature>
<protein>
    <submittedName>
        <fullName evidence="11">CBM57</fullName>
    </submittedName>
</protein>
<gene>
    <name evidence="11" type="ORF">AVDCRST_MAG95-1087</name>
</gene>
<accession>A0A6J4HT97</accession>
<dbReference type="GO" id="GO:0030246">
    <property type="term" value="F:carbohydrate binding"/>
    <property type="evidence" value="ECO:0007669"/>
    <property type="project" value="InterPro"/>
</dbReference>
<evidence type="ECO:0000256" key="8">
    <source>
        <dbReference type="ARBA" id="ARBA00023180"/>
    </source>
</evidence>
<evidence type="ECO:0000256" key="3">
    <source>
        <dbReference type="ARBA" id="ARBA00022692"/>
    </source>
</evidence>
<dbReference type="SUPFAM" id="SSF49785">
    <property type="entry name" value="Galactose-binding domain-like"/>
    <property type="match status" value="1"/>
</dbReference>
<comment type="similarity">
    <text evidence="2">Belongs to the malectin family.</text>
</comment>
<keyword evidence="6" id="KW-1133">Transmembrane helix</keyword>
<dbReference type="InterPro" id="IPR008979">
    <property type="entry name" value="Galactose-bd-like_sf"/>
</dbReference>
<evidence type="ECO:0000313" key="11">
    <source>
        <dbReference type="EMBL" id="CAA9233283.1"/>
    </source>
</evidence>
<dbReference type="Gene3D" id="2.60.120.430">
    <property type="entry name" value="Galactose-binding lectin"/>
    <property type="match status" value="1"/>
</dbReference>